<comment type="caution">
    <text evidence="8">The sequence shown here is derived from an EMBL/GenBank/DDBJ whole genome shotgun (WGS) entry which is preliminary data.</text>
</comment>
<feature type="active site" description="Proton acceptor" evidence="6">
    <location>
        <position position="185"/>
    </location>
</feature>
<evidence type="ECO:0000256" key="7">
    <source>
        <dbReference type="PIRSR" id="PIRSR000390-2"/>
    </source>
</evidence>
<evidence type="ECO:0000256" key="3">
    <source>
        <dbReference type="ARBA" id="ARBA00022679"/>
    </source>
</evidence>
<dbReference type="InterPro" id="IPR015422">
    <property type="entry name" value="PyrdxlP-dep_Trfase_small"/>
</dbReference>
<evidence type="ECO:0000256" key="6">
    <source>
        <dbReference type="PIRSR" id="PIRSR000390-1"/>
    </source>
</evidence>
<evidence type="ECO:0000313" key="9">
    <source>
        <dbReference type="Proteomes" id="UP000033699"/>
    </source>
</evidence>
<dbReference type="EMBL" id="JZKH01000047">
    <property type="protein sequence ID" value="KJS60245.1"/>
    <property type="molecule type" value="Genomic_DNA"/>
</dbReference>
<dbReference type="CDD" id="cd00616">
    <property type="entry name" value="AHBA_syn"/>
    <property type="match status" value="1"/>
</dbReference>
<organism evidence="8 9">
    <name type="scientific">Streptomyces rubellomurinus (strain ATCC 31215)</name>
    <dbReference type="NCBI Taxonomy" id="359131"/>
    <lineage>
        <taxon>Bacteria</taxon>
        <taxon>Bacillati</taxon>
        <taxon>Actinomycetota</taxon>
        <taxon>Actinomycetes</taxon>
        <taxon>Kitasatosporales</taxon>
        <taxon>Streptomycetaceae</taxon>
        <taxon>Streptomyces</taxon>
    </lineage>
</organism>
<keyword evidence="9" id="KW-1185">Reference proteome</keyword>
<dbReference type="PATRIC" id="fig|359131.3.peg.5297"/>
<accession>A0A0F2TD62</accession>
<evidence type="ECO:0000313" key="8">
    <source>
        <dbReference type="EMBL" id="KJS60245.1"/>
    </source>
</evidence>
<dbReference type="AlphaFoldDB" id="A0A0F2TD62"/>
<evidence type="ECO:0000256" key="4">
    <source>
        <dbReference type="ARBA" id="ARBA00022898"/>
    </source>
</evidence>
<dbReference type="SUPFAM" id="SSF53383">
    <property type="entry name" value="PLP-dependent transferases"/>
    <property type="match status" value="1"/>
</dbReference>
<dbReference type="PIRSF" id="PIRSF000390">
    <property type="entry name" value="PLP_StrS"/>
    <property type="match status" value="1"/>
</dbReference>
<evidence type="ECO:0000256" key="1">
    <source>
        <dbReference type="ARBA" id="ARBA00001933"/>
    </source>
</evidence>
<dbReference type="GO" id="GO:0008483">
    <property type="term" value="F:transaminase activity"/>
    <property type="evidence" value="ECO:0007669"/>
    <property type="project" value="UniProtKB-KW"/>
</dbReference>
<dbReference type="Proteomes" id="UP000033699">
    <property type="component" value="Unassembled WGS sequence"/>
</dbReference>
<comment type="cofactor">
    <cofactor evidence="1">
        <name>pyridoxal 5'-phosphate</name>
        <dbReference type="ChEBI" id="CHEBI:597326"/>
    </cofactor>
</comment>
<dbReference type="Gene3D" id="3.40.640.10">
    <property type="entry name" value="Type I PLP-dependent aspartate aminotransferase-like (Major domain)"/>
    <property type="match status" value="1"/>
</dbReference>
<sequence>MGVPAARIVFDENDRAAVAEAVTEMLTTGALTLGPWTERFEQAFAAEHGASHAVAVSSGTAALEVILRTVDVRGRDVVLPAVTFYASAGAVLHAGGRPVFADVDPATLALSPETLEAALTPDTAAVVLVHIGGLITPRVAELRALCDRHGIPLVEDAAHAHGSSLGGRCAGTFGLAGAFSFYPTKVTTSGEGGMILTESPELRDEARIYRDQGKGSFTTNHHVLLGHAWRMSELHAVTGAVHLRRLKEFIETRRAVARRYDEALAGLDGLEPVREPGGARSNYYKYVALLPPGTDRAAFKRAVAEEHGVRLSGEVYDLPLHLQPVLAPYRRGPLPVAEDVCARQVCLPVHSDMTEDETEQVIAAVSAVHRRTAG</sequence>
<dbReference type="InterPro" id="IPR000653">
    <property type="entry name" value="DegT/StrS_aminotransferase"/>
</dbReference>
<keyword evidence="3 8" id="KW-0808">Transferase</keyword>
<name>A0A0F2TD62_STRR3</name>
<feature type="modified residue" description="N6-(pyridoxal phosphate)lysine" evidence="7">
    <location>
        <position position="185"/>
    </location>
</feature>
<dbReference type="GO" id="GO:0030170">
    <property type="term" value="F:pyridoxal phosphate binding"/>
    <property type="evidence" value="ECO:0007669"/>
    <property type="project" value="TreeGrafter"/>
</dbReference>
<dbReference type="Pfam" id="PF01041">
    <property type="entry name" value="DegT_DnrJ_EryC1"/>
    <property type="match status" value="1"/>
</dbReference>
<keyword evidence="2 8" id="KW-0032">Aminotransferase</keyword>
<dbReference type="GO" id="GO:0000271">
    <property type="term" value="P:polysaccharide biosynthetic process"/>
    <property type="evidence" value="ECO:0007669"/>
    <property type="project" value="TreeGrafter"/>
</dbReference>
<dbReference type="PANTHER" id="PTHR30244:SF34">
    <property type="entry name" value="DTDP-4-AMINO-4,6-DIDEOXYGALACTOSE TRANSAMINASE"/>
    <property type="match status" value="1"/>
</dbReference>
<reference evidence="8 9" key="1">
    <citation type="submission" date="2015-02" db="EMBL/GenBank/DDBJ databases">
        <authorList>
            <person name="Ju K.-S."/>
            <person name="Doroghazi J.R."/>
            <person name="Metcalf W."/>
        </authorList>
    </citation>
    <scope>NUCLEOTIDE SEQUENCE [LARGE SCALE GENOMIC DNA]</scope>
    <source>
        <strain evidence="8 9">ATCC 31215</strain>
    </source>
</reference>
<proteinExistence type="inferred from homology"/>
<dbReference type="InterPro" id="IPR015421">
    <property type="entry name" value="PyrdxlP-dep_Trfase_major"/>
</dbReference>
<keyword evidence="4 7" id="KW-0663">Pyridoxal phosphate</keyword>
<dbReference type="PANTHER" id="PTHR30244">
    <property type="entry name" value="TRANSAMINASE"/>
    <property type="match status" value="1"/>
</dbReference>
<evidence type="ECO:0000256" key="5">
    <source>
        <dbReference type="ARBA" id="ARBA00038398"/>
    </source>
</evidence>
<dbReference type="OrthoDB" id="5342089at2"/>
<dbReference type="RefSeq" id="WP_045699620.1">
    <property type="nucleotide sequence ID" value="NZ_JZKH01000047.1"/>
</dbReference>
<dbReference type="Gene3D" id="3.90.1150.10">
    <property type="entry name" value="Aspartate Aminotransferase, domain 1"/>
    <property type="match status" value="1"/>
</dbReference>
<evidence type="ECO:0000256" key="2">
    <source>
        <dbReference type="ARBA" id="ARBA00022576"/>
    </source>
</evidence>
<protein>
    <submittedName>
        <fullName evidence="8">Aminotransferase DegT</fullName>
    </submittedName>
</protein>
<gene>
    <name evidence="8" type="ORF">VM95_22135</name>
</gene>
<comment type="similarity">
    <text evidence="5">Belongs to the DegT/DnrJ/EryC1 family. L-glutamine:2-deoxy-scyllo-inosose/scyllo-inosose aminotransferase subfamily.</text>
</comment>
<dbReference type="InterPro" id="IPR015424">
    <property type="entry name" value="PyrdxlP-dep_Trfase"/>
</dbReference>